<dbReference type="HOGENOM" id="CLU_007383_8_6_1"/>
<dbReference type="EMBL" id="BN001306">
    <property type="protein sequence ID" value="CBF84309.1"/>
    <property type="molecule type" value="Genomic_DNA"/>
</dbReference>
<reference evidence="5" key="1">
    <citation type="journal article" date="2005" name="Nature">
        <title>Sequencing of Aspergillus nidulans and comparative analysis with A. fumigatus and A. oryzae.</title>
        <authorList>
            <person name="Galagan J.E."/>
            <person name="Calvo S.E."/>
            <person name="Cuomo C."/>
            <person name="Ma L.J."/>
            <person name="Wortman J.R."/>
            <person name="Batzoglou S."/>
            <person name="Lee S.I."/>
            <person name="Basturkmen M."/>
            <person name="Spevak C.C."/>
            <person name="Clutterbuck J."/>
            <person name="Kapitonov V."/>
            <person name="Jurka J."/>
            <person name="Scazzocchio C."/>
            <person name="Farman M."/>
            <person name="Butler J."/>
            <person name="Purcell S."/>
            <person name="Harris S."/>
            <person name="Braus G.H."/>
            <person name="Draht O."/>
            <person name="Busch S."/>
            <person name="D'Enfert C."/>
            <person name="Bouchier C."/>
            <person name="Goldman G.H."/>
            <person name="Bell-Pedersen D."/>
            <person name="Griffiths-Jones S."/>
            <person name="Doonan J.H."/>
            <person name="Yu J."/>
            <person name="Vienken K."/>
            <person name="Pain A."/>
            <person name="Freitag M."/>
            <person name="Selker E.U."/>
            <person name="Archer D.B."/>
            <person name="Penalva M.A."/>
            <person name="Oakley B.R."/>
            <person name="Momany M."/>
            <person name="Tanaka T."/>
            <person name="Kumagai T."/>
            <person name="Asai K."/>
            <person name="Machida M."/>
            <person name="Nierman W.C."/>
            <person name="Denning D.W."/>
            <person name="Caddick M."/>
            <person name="Hynes M."/>
            <person name="Paoletti M."/>
            <person name="Fischer R."/>
            <person name="Miller B."/>
            <person name="Dyer P."/>
            <person name="Sachs M.S."/>
            <person name="Osmani S.A."/>
            <person name="Birren B.W."/>
        </authorList>
    </citation>
    <scope>NUCLEOTIDE SEQUENCE [LARGE SCALE GENOMIC DNA]</scope>
    <source>
        <strain evidence="5">FGSC A4 / ATCC 38163 / CBS 112.46 / NRRL 194 / M139</strain>
    </source>
</reference>
<evidence type="ECO:0000256" key="1">
    <source>
        <dbReference type="ARBA" id="ARBA00006328"/>
    </source>
</evidence>
<evidence type="ECO:0000259" key="3">
    <source>
        <dbReference type="Pfam" id="PF05368"/>
    </source>
</evidence>
<dbReference type="PANTHER" id="PTHR42748:SF29">
    <property type="entry name" value="NMRA-LIKE DOMAIN-CONTAINING PROTEIN"/>
    <property type="match status" value="1"/>
</dbReference>
<protein>
    <recommendedName>
        <fullName evidence="3">NmrA-like domain-containing protein</fullName>
    </recommendedName>
</protein>
<sequence>MSSQTKTIAVIGATGNQGFSTAESFLSIPNWAVRALTRNPDSATAQKLASMGCEVVQADLNDMSSLDTAFKGVHAIFVNTDFWATYTSDPARDSFAAYAQEVRQGKNAAIAASKVPSLERFVYSALPSFSKASGGKYSKALHCESKAAIVEYIETSRDLIELAKKSSFIYLGAYSTHPIFTPRSLSEDGVYQFIIHVRPVAKIPIIDAPSSTGRFVKELVLNEEPGTKLLAYDTDSYLSVLEAVEVWSRRTGEKAEIITISAEEMRERFGIPMEVLDAPLAIDEFGYMSGVEGYIEPKDLTSTVVTRSFEEWLNTRDWRELALAGEKELEGVKI</sequence>
<dbReference type="InterPro" id="IPR008030">
    <property type="entry name" value="NmrA-like"/>
</dbReference>
<dbReference type="STRING" id="227321.Q5AQ99"/>
<gene>
    <name evidence="4" type="ORF">ANIA_09531</name>
</gene>
<dbReference type="Pfam" id="PF05368">
    <property type="entry name" value="NmrA"/>
    <property type="match status" value="1"/>
</dbReference>
<dbReference type="GeneID" id="3684130"/>
<reference evidence="5" key="2">
    <citation type="journal article" date="2009" name="Fungal Genet. Biol.">
        <title>The 2008 update of the Aspergillus nidulans genome annotation: a community effort.</title>
        <authorList>
            <person name="Wortman J.R."/>
            <person name="Gilsenan J.M."/>
            <person name="Joardar V."/>
            <person name="Deegan J."/>
            <person name="Clutterbuck J."/>
            <person name="Andersen M.R."/>
            <person name="Archer D."/>
            <person name="Bencina M."/>
            <person name="Braus G."/>
            <person name="Coutinho P."/>
            <person name="von Dohren H."/>
            <person name="Doonan J."/>
            <person name="Driessen A.J."/>
            <person name="Durek P."/>
            <person name="Espeso E."/>
            <person name="Fekete E."/>
            <person name="Flipphi M."/>
            <person name="Estrada C.G."/>
            <person name="Geysens S."/>
            <person name="Goldman G."/>
            <person name="de Groot P.W."/>
            <person name="Hansen K."/>
            <person name="Harris S.D."/>
            <person name="Heinekamp T."/>
            <person name="Helmstaedt K."/>
            <person name="Henrissat B."/>
            <person name="Hofmann G."/>
            <person name="Homan T."/>
            <person name="Horio T."/>
            <person name="Horiuchi H."/>
            <person name="James S."/>
            <person name="Jones M."/>
            <person name="Karaffa L."/>
            <person name="Karanyi Z."/>
            <person name="Kato M."/>
            <person name="Keller N."/>
            <person name="Kelly D.E."/>
            <person name="Kiel J.A."/>
            <person name="Kim J.M."/>
            <person name="van der Klei I.J."/>
            <person name="Klis F.M."/>
            <person name="Kovalchuk A."/>
            <person name="Krasevec N."/>
            <person name="Kubicek C.P."/>
            <person name="Liu B."/>
            <person name="Maccabe A."/>
            <person name="Meyer V."/>
            <person name="Mirabito P."/>
            <person name="Miskei M."/>
            <person name="Mos M."/>
            <person name="Mullins J."/>
            <person name="Nelson D.R."/>
            <person name="Nielsen J."/>
            <person name="Oakley B.R."/>
            <person name="Osmani S.A."/>
            <person name="Pakula T."/>
            <person name="Paszewski A."/>
            <person name="Paulsen I."/>
            <person name="Pilsyk S."/>
            <person name="Pocsi I."/>
            <person name="Punt P.J."/>
            <person name="Ram A.F."/>
            <person name="Ren Q."/>
            <person name="Robellet X."/>
            <person name="Robson G."/>
            <person name="Seiboth B."/>
            <person name="van Solingen P."/>
            <person name="Specht T."/>
            <person name="Sun J."/>
            <person name="Taheri-Talesh N."/>
            <person name="Takeshita N."/>
            <person name="Ussery D."/>
            <person name="vanKuyk P.A."/>
            <person name="Visser H."/>
            <person name="van de Vondervoort P.J."/>
            <person name="de Vries R.P."/>
            <person name="Walton J."/>
            <person name="Xiang X."/>
            <person name="Xiong Y."/>
            <person name="Zeng A.P."/>
            <person name="Brandt B.W."/>
            <person name="Cornell M.J."/>
            <person name="van den Hondel C.A."/>
            <person name="Visser J."/>
            <person name="Oliver S.G."/>
            <person name="Turner G."/>
        </authorList>
    </citation>
    <scope>GENOME REANNOTATION</scope>
    <source>
        <strain evidence="5">FGSC A4 / ATCC 38163 / CBS 112.46 / NRRL 194 / M139</strain>
    </source>
</reference>
<dbReference type="SUPFAM" id="SSF51735">
    <property type="entry name" value="NAD(P)-binding Rossmann-fold domains"/>
    <property type="match status" value="1"/>
</dbReference>
<dbReference type="InterPro" id="IPR036291">
    <property type="entry name" value="NAD(P)-bd_dom_sf"/>
</dbReference>
<dbReference type="KEGG" id="ani:ANIA_09531"/>
<organism evidence="4 5">
    <name type="scientific">Emericella nidulans (strain FGSC A4 / ATCC 38163 / CBS 112.46 / NRRL 194 / M139)</name>
    <name type="common">Aspergillus nidulans</name>
    <dbReference type="NCBI Taxonomy" id="227321"/>
    <lineage>
        <taxon>Eukaryota</taxon>
        <taxon>Fungi</taxon>
        <taxon>Dikarya</taxon>
        <taxon>Ascomycota</taxon>
        <taxon>Pezizomycotina</taxon>
        <taxon>Eurotiomycetes</taxon>
        <taxon>Eurotiomycetidae</taxon>
        <taxon>Eurotiales</taxon>
        <taxon>Aspergillaceae</taxon>
        <taxon>Aspergillus</taxon>
        <taxon>Aspergillus subgen. Nidulantes</taxon>
    </lineage>
</organism>
<dbReference type="Gene3D" id="3.40.50.720">
    <property type="entry name" value="NAD(P)-binding Rossmann-like Domain"/>
    <property type="match status" value="1"/>
</dbReference>
<comment type="similarity">
    <text evidence="1">Belongs to the NmrA-type oxidoreductase family.</text>
</comment>
<accession>C8VHG7</accession>
<dbReference type="PANTHER" id="PTHR42748">
    <property type="entry name" value="NITROGEN METABOLITE REPRESSION PROTEIN NMRA FAMILY MEMBER"/>
    <property type="match status" value="1"/>
</dbReference>
<feature type="domain" description="NmrA-like" evidence="3">
    <location>
        <begin position="4"/>
        <end position="295"/>
    </location>
</feature>
<dbReference type="Proteomes" id="UP000000560">
    <property type="component" value="Chromosome VI"/>
</dbReference>
<dbReference type="AlphaFoldDB" id="Q5AQ99"/>
<accession>Q5AQ99</accession>
<evidence type="ECO:0000313" key="4">
    <source>
        <dbReference type="EMBL" id="CBF84309.1"/>
    </source>
</evidence>
<dbReference type="OMA" id="IPWEVLD"/>
<evidence type="ECO:0000313" key="5">
    <source>
        <dbReference type="Proteomes" id="UP000000560"/>
    </source>
</evidence>
<dbReference type="InterPro" id="IPR051164">
    <property type="entry name" value="NmrA-like_oxidored"/>
</dbReference>
<evidence type="ECO:0000256" key="2">
    <source>
        <dbReference type="ARBA" id="ARBA00022857"/>
    </source>
</evidence>
<dbReference type="OrthoDB" id="3358371at2759"/>
<dbReference type="eggNOG" id="ENOG502SK5J">
    <property type="taxonomic scope" value="Eukaryota"/>
</dbReference>
<keyword evidence="2" id="KW-0521">NADP</keyword>
<keyword evidence="5" id="KW-1185">Reference proteome</keyword>
<dbReference type="InParanoid" id="Q5AQ99"/>
<dbReference type="GO" id="GO:0005634">
    <property type="term" value="C:nucleus"/>
    <property type="evidence" value="ECO:0000318"/>
    <property type="project" value="GO_Central"/>
</dbReference>
<dbReference type="Gene3D" id="3.90.25.10">
    <property type="entry name" value="UDP-galactose 4-epimerase, domain 1"/>
    <property type="match status" value="1"/>
</dbReference>
<dbReference type="RefSeq" id="XP_868913.1">
    <property type="nucleotide sequence ID" value="XM_863820.1"/>
</dbReference>
<proteinExistence type="inferred from homology"/>
<name>Q5AQ99_EMENI</name>